<reference evidence="5" key="1">
    <citation type="submission" date="2013-10" db="EMBL/GenBank/DDBJ databases">
        <title>Genomic analysis of the causative agents of coccidiosis in chickens.</title>
        <authorList>
            <person name="Reid A.J."/>
            <person name="Blake D."/>
            <person name="Billington K."/>
            <person name="Browne H."/>
            <person name="Dunn M."/>
            <person name="Hung S."/>
            <person name="Kawahara F."/>
            <person name="Miranda-Saavedra D."/>
            <person name="Mourier T."/>
            <person name="Nagra H."/>
            <person name="Otto T.D."/>
            <person name="Rawlings N."/>
            <person name="Sanchez A."/>
            <person name="Sanders M."/>
            <person name="Subramaniam C."/>
            <person name="Tay Y."/>
            <person name="Dear P."/>
            <person name="Doerig C."/>
            <person name="Gruber A."/>
            <person name="Parkinson J."/>
            <person name="Shirley M."/>
            <person name="Wan K.L."/>
            <person name="Berriman M."/>
            <person name="Tomley F."/>
            <person name="Pain A."/>
        </authorList>
    </citation>
    <scope>NUCLEOTIDE SEQUENCE [LARGE SCALE GENOMIC DNA]</scope>
    <source>
        <strain evidence="5">Houghton</strain>
    </source>
</reference>
<dbReference type="OrthoDB" id="411196at2759"/>
<dbReference type="InterPro" id="IPR027417">
    <property type="entry name" value="P-loop_NTPase"/>
</dbReference>
<dbReference type="GO" id="GO:0005634">
    <property type="term" value="C:nucleus"/>
    <property type="evidence" value="ECO:0007669"/>
    <property type="project" value="TreeGrafter"/>
</dbReference>
<evidence type="ECO:0000313" key="5">
    <source>
        <dbReference type="EMBL" id="CDI75461.1"/>
    </source>
</evidence>
<dbReference type="Pfam" id="PF07728">
    <property type="entry name" value="AAA_5"/>
    <property type="match status" value="1"/>
</dbReference>
<dbReference type="GO" id="GO:0005524">
    <property type="term" value="F:ATP binding"/>
    <property type="evidence" value="ECO:0007669"/>
    <property type="project" value="UniProtKB-KW"/>
</dbReference>
<protein>
    <recommendedName>
        <fullName evidence="4">ATPase dynein-related AAA domain-containing protein</fullName>
    </recommendedName>
</protein>
<evidence type="ECO:0000256" key="1">
    <source>
        <dbReference type="ARBA" id="ARBA00022741"/>
    </source>
</evidence>
<evidence type="ECO:0000256" key="2">
    <source>
        <dbReference type="ARBA" id="ARBA00022840"/>
    </source>
</evidence>
<evidence type="ECO:0000256" key="3">
    <source>
        <dbReference type="SAM" id="MobiDB-lite"/>
    </source>
</evidence>
<dbReference type="Gene3D" id="3.40.50.300">
    <property type="entry name" value="P-loop containing nucleotide triphosphate hydrolases"/>
    <property type="match status" value="2"/>
</dbReference>
<keyword evidence="2" id="KW-0067">ATP-binding</keyword>
<dbReference type="EMBL" id="HG690927">
    <property type="protein sequence ID" value="CDI75461.1"/>
    <property type="molecule type" value="Genomic_DNA"/>
</dbReference>
<dbReference type="PANTHER" id="PTHR48103">
    <property type="entry name" value="MIDASIN-RELATED"/>
    <property type="match status" value="1"/>
</dbReference>
<dbReference type="PANTHER" id="PTHR48103:SF2">
    <property type="entry name" value="MIDASIN"/>
    <property type="match status" value="1"/>
</dbReference>
<evidence type="ECO:0000259" key="4">
    <source>
        <dbReference type="Pfam" id="PF07728"/>
    </source>
</evidence>
<feature type="domain" description="ATPase dynein-related AAA" evidence="4">
    <location>
        <begin position="8"/>
        <end position="52"/>
    </location>
</feature>
<dbReference type="InterPro" id="IPR011704">
    <property type="entry name" value="ATPase_dyneun-rel_AAA"/>
</dbReference>
<dbReference type="GO" id="GO:0000027">
    <property type="term" value="P:ribosomal large subunit assembly"/>
    <property type="evidence" value="ECO:0007669"/>
    <property type="project" value="TreeGrafter"/>
</dbReference>
<dbReference type="Proteomes" id="UP000018201">
    <property type="component" value="Unassembled WGS sequence"/>
</dbReference>
<dbReference type="VEuPathDB" id="ToxoDB:EPH_0005430"/>
<organism evidence="5 6">
    <name type="scientific">Eimeria praecox</name>
    <dbReference type="NCBI Taxonomy" id="51316"/>
    <lineage>
        <taxon>Eukaryota</taxon>
        <taxon>Sar</taxon>
        <taxon>Alveolata</taxon>
        <taxon>Apicomplexa</taxon>
        <taxon>Conoidasida</taxon>
        <taxon>Coccidia</taxon>
        <taxon>Eucoccidiorida</taxon>
        <taxon>Eimeriorina</taxon>
        <taxon>Eimeriidae</taxon>
        <taxon>Eimeria</taxon>
    </lineage>
</organism>
<accession>U6G5E5</accession>
<reference evidence="5" key="2">
    <citation type="submission" date="2013-10" db="EMBL/GenBank/DDBJ databases">
        <authorList>
            <person name="Aslett M."/>
        </authorList>
    </citation>
    <scope>NUCLEOTIDE SEQUENCE [LARGE SCALE GENOMIC DNA]</scope>
    <source>
        <strain evidence="5">Houghton</strain>
    </source>
</reference>
<name>U6G5E5_9EIME</name>
<dbReference type="AlphaFoldDB" id="U6G5E5"/>
<feature type="region of interest" description="Disordered" evidence="3">
    <location>
        <begin position="201"/>
        <end position="226"/>
    </location>
</feature>
<dbReference type="GO" id="GO:0030687">
    <property type="term" value="C:preribosome, large subunit precursor"/>
    <property type="evidence" value="ECO:0007669"/>
    <property type="project" value="TreeGrafter"/>
</dbReference>
<keyword evidence="1" id="KW-0547">Nucleotide-binding</keyword>
<proteinExistence type="predicted"/>
<sequence length="226" mass="23677">MYTYSACGKVWADGVLTRSLRAGHWVLLDELNLAPQQTLEGLNPLLDHRRCIYLPTPEDPVANGTGTWVLLDELNLAPQQTLEGLNPLLDHRRCIYLPTPEDPVANGTGKCSGESTARAAGAKTDAAVYAPPGFVLFATQNPHASTAATVDAGGAAGTGNGDVQGGGCANEEELKDLGTEAILRQLGLPADLNAARVAPGFVSKGKGKRSDDAAGRKAVILQSPRR</sequence>
<dbReference type="GO" id="GO:0000055">
    <property type="term" value="P:ribosomal large subunit export from nucleus"/>
    <property type="evidence" value="ECO:0007669"/>
    <property type="project" value="TreeGrafter"/>
</dbReference>
<dbReference type="GO" id="GO:0016887">
    <property type="term" value="F:ATP hydrolysis activity"/>
    <property type="evidence" value="ECO:0007669"/>
    <property type="project" value="InterPro"/>
</dbReference>
<keyword evidence="6" id="KW-1185">Reference proteome</keyword>
<evidence type="ECO:0000313" key="6">
    <source>
        <dbReference type="Proteomes" id="UP000018201"/>
    </source>
</evidence>
<gene>
    <name evidence="5" type="ORF">EPH_0005430</name>
</gene>
<dbReference type="SUPFAM" id="SSF52540">
    <property type="entry name" value="P-loop containing nucleoside triphosphate hydrolases"/>
    <property type="match status" value="2"/>
</dbReference>